<evidence type="ECO:0000313" key="2">
    <source>
        <dbReference type="Proteomes" id="UP000321790"/>
    </source>
</evidence>
<comment type="caution">
    <text evidence="1">The sequence shown here is derived from an EMBL/GenBank/DDBJ whole genome shotgun (WGS) entry which is preliminary data.</text>
</comment>
<dbReference type="CDD" id="cd08992">
    <property type="entry name" value="GH117"/>
    <property type="match status" value="1"/>
</dbReference>
<keyword evidence="1" id="KW-0378">Hydrolase</keyword>
<reference evidence="2" key="1">
    <citation type="submission" date="2019-08" db="EMBL/GenBank/DDBJ databases">
        <title>Seonamhaeicola sediminis sp. nov., isolated from marine sediment.</title>
        <authorList>
            <person name="Cao W.R."/>
        </authorList>
    </citation>
    <scope>NUCLEOTIDE SEQUENCE [LARGE SCALE GENOMIC DNA]</scope>
    <source>
        <strain evidence="2">Gy8</strain>
    </source>
</reference>
<dbReference type="Gene3D" id="2.115.10.20">
    <property type="entry name" value="Glycosyl hydrolase domain, family 43"/>
    <property type="match status" value="1"/>
</dbReference>
<accession>A0A5C7B089</accession>
<keyword evidence="2" id="KW-1185">Reference proteome</keyword>
<gene>
    <name evidence="1" type="ORF">FUA26_02105</name>
</gene>
<dbReference type="EMBL" id="VOSC01000007">
    <property type="protein sequence ID" value="TXE13894.1"/>
    <property type="molecule type" value="Genomic_DNA"/>
</dbReference>
<proteinExistence type="predicted"/>
<protein>
    <submittedName>
        <fullName evidence="1">Family 43 glycosylhydrolase</fullName>
    </submittedName>
</protein>
<dbReference type="Proteomes" id="UP000321790">
    <property type="component" value="Unassembled WGS sequence"/>
</dbReference>
<dbReference type="InterPro" id="IPR023296">
    <property type="entry name" value="Glyco_hydro_beta-prop_sf"/>
</dbReference>
<dbReference type="GO" id="GO:0016787">
    <property type="term" value="F:hydrolase activity"/>
    <property type="evidence" value="ECO:0007669"/>
    <property type="project" value="UniProtKB-KW"/>
</dbReference>
<dbReference type="PROSITE" id="PS51257">
    <property type="entry name" value="PROKAR_LIPOPROTEIN"/>
    <property type="match status" value="1"/>
</dbReference>
<dbReference type="RefSeq" id="WP_147130956.1">
    <property type="nucleotide sequence ID" value="NZ_VOSC01000007.1"/>
</dbReference>
<organism evidence="1 2">
    <name type="scientific">Seonamhaeicola algicola</name>
    <dbReference type="NCBI Taxonomy" id="1719036"/>
    <lineage>
        <taxon>Bacteria</taxon>
        <taxon>Pseudomonadati</taxon>
        <taxon>Bacteroidota</taxon>
        <taxon>Flavobacteriia</taxon>
        <taxon>Flavobacteriales</taxon>
        <taxon>Flavobacteriaceae</taxon>
    </lineage>
</organism>
<evidence type="ECO:0000313" key="1">
    <source>
        <dbReference type="EMBL" id="TXE13894.1"/>
    </source>
</evidence>
<dbReference type="SUPFAM" id="SSF75005">
    <property type="entry name" value="Arabinanase/levansucrase/invertase"/>
    <property type="match status" value="1"/>
</dbReference>
<name>A0A5C7B089_9FLAO</name>
<sequence>MKKVVLLILVVTTVICLSFLSCNNKTKKINSTSNIIKTEEPFPYTVTDSTKNRELSAAMKRSFNHYSAIHPRNNELYSQFKYTELQGFDYNNHDGTISRRDPSKIIFENGKYYVWYTKRHTKVIPIGWNRADEATDEIPSTDWDLSEIWYATSEDGFTWEEQGVAIQRPKKPEVGWRSVTTTDILKWKGKYYLYYQGFMEASGKRGDYCPVTASYSDSPDGPWTPSGKIVIENGPEGSWDQYAIHDPYPLVHNGKIYIYYKSAFNRPNPVWVGGGLVVGENPLGPFKKHPLNPLTSSGHEVSLFPFKKGVAAITVKDGTEHYTIQYAEDWVNFEIASICELVPIAPGPFVPDAFSDTKDGRGITWGLSHFTNAGKNGINQHSILARFDCDLSQDIDDPVMKQTGVYHDLDVYYKQGLNKRQKERIEEQNKKLKEAN</sequence>
<dbReference type="AlphaFoldDB" id="A0A5C7B089"/>
<dbReference type="OrthoDB" id="1111687at2"/>